<dbReference type="SUPFAM" id="SSF47323">
    <property type="entry name" value="Anticodon-binding domain of a subclass of class I aminoacyl-tRNA synthetases"/>
    <property type="match status" value="1"/>
</dbReference>
<feature type="short sequence motif" description="'KMSKS' region" evidence="10">
    <location>
        <begin position="590"/>
        <end position="594"/>
    </location>
</feature>
<evidence type="ECO:0000259" key="13">
    <source>
        <dbReference type="Pfam" id="PF08264"/>
    </source>
</evidence>
<feature type="binding site" evidence="10">
    <location>
        <position position="593"/>
    </location>
    <ligand>
        <name>ATP</name>
        <dbReference type="ChEBI" id="CHEBI:30616"/>
    </ligand>
</feature>
<dbReference type="InterPro" id="IPR013155">
    <property type="entry name" value="M/V/L/I-tRNA-synth_anticd-bd"/>
</dbReference>
<feature type="short sequence motif" description="'HIGH' region" evidence="10">
    <location>
        <begin position="58"/>
        <end position="68"/>
    </location>
</feature>
<evidence type="ECO:0000256" key="2">
    <source>
        <dbReference type="ARBA" id="ARBA00022490"/>
    </source>
</evidence>
<dbReference type="Pfam" id="PF06827">
    <property type="entry name" value="zf-FPG_IleRS"/>
    <property type="match status" value="1"/>
</dbReference>
<dbReference type="Gene3D" id="1.10.10.830">
    <property type="entry name" value="Ile-tRNA synthetase CP2 domain-like"/>
    <property type="match status" value="1"/>
</dbReference>
<dbReference type="CDD" id="cd07960">
    <property type="entry name" value="Anticodon_Ia_Ile_BEm"/>
    <property type="match status" value="1"/>
</dbReference>
<comment type="caution">
    <text evidence="14">The sequence shown here is derived from an EMBL/GenBank/DDBJ whole genome shotgun (WGS) entry which is preliminary data.</text>
</comment>
<keyword evidence="4 10" id="KW-0547">Nucleotide-binding</keyword>
<comment type="subcellular location">
    <subcellularLocation>
        <location evidence="10">Cytoplasm</location>
    </subcellularLocation>
</comment>
<gene>
    <name evidence="10 14" type="primary">ileS</name>
    <name evidence="14" type="ORF">OF365_01910</name>
</gene>
<keyword evidence="3 10" id="KW-0436">Ligase</keyword>
<dbReference type="PANTHER" id="PTHR42765:SF1">
    <property type="entry name" value="ISOLEUCINE--TRNA LIGASE, MITOCHONDRIAL"/>
    <property type="match status" value="1"/>
</dbReference>
<keyword evidence="6 10" id="KW-0648">Protein biosynthesis</keyword>
<feature type="domain" description="Methionyl/Valyl/Leucyl/Isoleucyl-tRNA synthetase anticodon-binding" evidence="13">
    <location>
        <begin position="674"/>
        <end position="827"/>
    </location>
</feature>
<comment type="subunit">
    <text evidence="10">Monomer.</text>
</comment>
<dbReference type="Gene3D" id="1.10.730.20">
    <property type="match status" value="1"/>
</dbReference>
<dbReference type="Gene3D" id="3.90.740.10">
    <property type="entry name" value="Valyl/Leucyl/Isoleucyl-tRNA synthetase, editing domain"/>
    <property type="match status" value="1"/>
</dbReference>
<dbReference type="InterPro" id="IPR002300">
    <property type="entry name" value="aa-tRNA-synth_Ia"/>
</dbReference>
<comment type="domain">
    <text evidence="10">IleRS has two distinct active sites: one for aminoacylation and one for editing. The misactivated valine is translocated from the active site to the editing site, which sterically excludes the correctly activated isoleucine. The single editing site contains two valyl binding pockets, one specific for each substrate (Val-AMP or Val-tRNA(Ile)).</text>
</comment>
<name>A0ABT3BPF3_9BACT</name>
<keyword evidence="2 10" id="KW-0963">Cytoplasm</keyword>
<comment type="cofactor">
    <cofactor evidence="10">
        <name>Zn(2+)</name>
        <dbReference type="ChEBI" id="CHEBI:29105"/>
    </cofactor>
    <text evidence="10">Binds 1 zinc ion per subunit.</text>
</comment>
<protein>
    <recommendedName>
        <fullName evidence="10">Isoleucine--tRNA ligase</fullName>
        <ecNumber evidence="10">6.1.1.5</ecNumber>
    </recommendedName>
    <alternativeName>
        <fullName evidence="10">Isoleucyl-tRNA synthetase</fullName>
        <shortName evidence="10">IleRS</shortName>
    </alternativeName>
</protein>
<feature type="binding site" evidence="10">
    <location>
        <position position="549"/>
    </location>
    <ligand>
        <name>L-isoleucyl-5'-AMP</name>
        <dbReference type="ChEBI" id="CHEBI:178002"/>
    </ligand>
</feature>
<dbReference type="Proteomes" id="UP001207252">
    <property type="component" value="Unassembled WGS sequence"/>
</dbReference>
<accession>A0ABT3BPF3</accession>
<dbReference type="InterPro" id="IPR002301">
    <property type="entry name" value="Ile-tRNA-ligase"/>
</dbReference>
<proteinExistence type="inferred from homology"/>
<keyword evidence="10" id="KW-0862">Zinc</keyword>
<evidence type="ECO:0000259" key="11">
    <source>
        <dbReference type="Pfam" id="PF00133"/>
    </source>
</evidence>
<dbReference type="InterPro" id="IPR050081">
    <property type="entry name" value="Ile-tRNA_ligase"/>
</dbReference>
<evidence type="ECO:0000256" key="5">
    <source>
        <dbReference type="ARBA" id="ARBA00022840"/>
    </source>
</evidence>
<sequence>MKDYKSTLNMPQTAFEMKANLNTKEPLIQQEWLAKEIYQQRLLLNEKNQSYILHDGPPYANGSIHIGHALNKILKDIIIAAKNMQGFYAPYIPGWDTHGLPIEVALSKKVKLNNLSANERRDMCAKYALEQVANQTKQFMRLGMFADFKKHYLTLDHAFQIDQLQLFLVLMQKGYVYQDFKPVFWSWSSQSALAESEIEYNDRQSHAIYVAMPCVPDADLDDKTAYVIWTTTPWTLPANQAVCIHPHLNYDLIQVGEKKFIIASNLVAAWTASLGYKDYSILKTFKAQELANKQYYSAYNKQVCPIIMDEYVSDTDGSGLVHNAPGFGLEDYYACKKYDIKARVMIDQFGKYNSEVDNPALVGIFYEDANAIILDTLKTDDLLLQHKLITHSVAHDWRTKKPVMYRATKQWFVSVQNAKDDIIKTLEKDVVAKNPRGIDRIKEMIINRKEWCISRQRVWGVPIPMIFDAQKNPIYDDELVAHIIEVLNQKGLNAWFNEDVSVFLTPKYKDTKETYYKEQDIMDVWFDSGSSYSVLQRANLNYPADLYLEGYDQYRGWFNSSLITGTIFKNQSPYKTLLAHGMVLDGNGLKMSKSKGNVTDPLDVCRQYGADVLRLWVSNIDYQNDSRISDDILKQTAEIYRRIRNTLFKYSLSVLVDFDPEVDYTSDLRAEEYYVLNEFKKMYLVCTRAYNDFDFMEVIKQVNKFILELSGWYFDLIKDSLYCLKPTDNVRKQIQSCVYFILKNALILLTPIIPHTCEEAYSHLKMPNKKASVKLENFLTHEEFIHIDLTNIKHVDFFFTIKDTFFALLEQARKNKIINKNNEAIVYVDQAQIQCQVLKKEPELLARWLNVAKVVYTDHNEVLQSGFLKCHRCWNYFENLDDKHDDICTRCAVVLYA</sequence>
<keyword evidence="15" id="KW-1185">Reference proteome</keyword>
<evidence type="ECO:0000256" key="10">
    <source>
        <dbReference type="HAMAP-Rule" id="MF_02002"/>
    </source>
</evidence>
<feature type="binding site" evidence="10">
    <location>
        <position position="873"/>
    </location>
    <ligand>
        <name>Zn(2+)</name>
        <dbReference type="ChEBI" id="CHEBI:29105"/>
    </ligand>
</feature>
<feature type="domain" description="Zinc finger FPG/IleRS-type" evidence="12">
    <location>
        <begin position="868"/>
        <end position="892"/>
    </location>
</feature>
<dbReference type="PROSITE" id="PS00178">
    <property type="entry name" value="AA_TRNA_LIGASE_I"/>
    <property type="match status" value="1"/>
</dbReference>
<dbReference type="InterPro" id="IPR009080">
    <property type="entry name" value="tRNAsynth_Ia_anticodon-bd"/>
</dbReference>
<dbReference type="Pfam" id="PF08264">
    <property type="entry name" value="Anticodon_1"/>
    <property type="match status" value="1"/>
</dbReference>
<evidence type="ECO:0000256" key="9">
    <source>
        <dbReference type="ARBA" id="ARBA00048359"/>
    </source>
</evidence>
<evidence type="ECO:0000256" key="1">
    <source>
        <dbReference type="ARBA" id="ARBA00006887"/>
    </source>
</evidence>
<evidence type="ECO:0000256" key="4">
    <source>
        <dbReference type="ARBA" id="ARBA00022741"/>
    </source>
</evidence>
<dbReference type="PRINTS" id="PR00984">
    <property type="entry name" value="TRNASYNTHILE"/>
</dbReference>
<feature type="binding site" evidence="10">
    <location>
        <position position="888"/>
    </location>
    <ligand>
        <name>Zn(2+)</name>
        <dbReference type="ChEBI" id="CHEBI:29105"/>
    </ligand>
</feature>
<dbReference type="CDD" id="cd00818">
    <property type="entry name" value="IleRS_core"/>
    <property type="match status" value="1"/>
</dbReference>
<dbReference type="InterPro" id="IPR023585">
    <property type="entry name" value="Ile-tRNA-ligase_type1"/>
</dbReference>
<keyword evidence="5 10" id="KW-0067">ATP-binding</keyword>
<evidence type="ECO:0000256" key="7">
    <source>
        <dbReference type="ARBA" id="ARBA00023146"/>
    </source>
</evidence>
<dbReference type="EMBL" id="JAOXHJ010000003">
    <property type="protein sequence ID" value="MCV3754120.1"/>
    <property type="molecule type" value="Genomic_DNA"/>
</dbReference>
<dbReference type="InterPro" id="IPR033708">
    <property type="entry name" value="Anticodon_Ile_BEm"/>
</dbReference>
<dbReference type="InterPro" id="IPR014729">
    <property type="entry name" value="Rossmann-like_a/b/a_fold"/>
</dbReference>
<dbReference type="InterPro" id="IPR010663">
    <property type="entry name" value="Znf_FPG/IleRS"/>
</dbReference>
<evidence type="ECO:0000259" key="12">
    <source>
        <dbReference type="Pfam" id="PF06827"/>
    </source>
</evidence>
<comment type="catalytic activity">
    <reaction evidence="9 10">
        <text>tRNA(Ile) + L-isoleucine + ATP = L-isoleucyl-tRNA(Ile) + AMP + diphosphate</text>
        <dbReference type="Rhea" id="RHEA:11060"/>
        <dbReference type="Rhea" id="RHEA-COMP:9666"/>
        <dbReference type="Rhea" id="RHEA-COMP:9695"/>
        <dbReference type="ChEBI" id="CHEBI:30616"/>
        <dbReference type="ChEBI" id="CHEBI:33019"/>
        <dbReference type="ChEBI" id="CHEBI:58045"/>
        <dbReference type="ChEBI" id="CHEBI:78442"/>
        <dbReference type="ChEBI" id="CHEBI:78528"/>
        <dbReference type="ChEBI" id="CHEBI:456215"/>
        <dbReference type="EC" id="6.1.1.5"/>
    </reaction>
</comment>
<dbReference type="RefSeq" id="WP_263817924.1">
    <property type="nucleotide sequence ID" value="NZ_JAOXHJ010000003.1"/>
</dbReference>
<dbReference type="InterPro" id="IPR009008">
    <property type="entry name" value="Val/Leu/Ile-tRNA-synth_edit"/>
</dbReference>
<dbReference type="NCBIfam" id="TIGR00392">
    <property type="entry name" value="ileS"/>
    <property type="match status" value="1"/>
</dbReference>
<evidence type="ECO:0000313" key="15">
    <source>
        <dbReference type="Proteomes" id="UP001207252"/>
    </source>
</evidence>
<dbReference type="EC" id="6.1.1.5" evidence="10"/>
<reference evidence="14 15" key="1">
    <citation type="journal article" date="2020" name="Int. J. Syst. Evol. Microbiol.">
        <title>Ureaplasma miroungigenitalium sp. nov. isolated from northern elephant seals (Mirounga angustirostris) and Ureaplasma zalophigenitalium sp. nov. isolated from California sea lions (Zalophus californianus).</title>
        <authorList>
            <person name="Volokhov D.V."/>
            <person name="Gulland F.M."/>
            <person name="Gao Y."/>
            <person name="Chizhikov V.E."/>
        </authorList>
    </citation>
    <scope>NUCLEOTIDE SEQUENCE [LARGE SCALE GENOMIC DNA]</scope>
    <source>
        <strain evidence="14 15">CSL7644-GEN</strain>
    </source>
</reference>
<feature type="binding site" evidence="10">
    <location>
        <position position="870"/>
    </location>
    <ligand>
        <name>Zn(2+)</name>
        <dbReference type="ChEBI" id="CHEBI:29105"/>
    </ligand>
</feature>
<keyword evidence="10" id="KW-0479">Metal-binding</keyword>
<evidence type="ECO:0000256" key="3">
    <source>
        <dbReference type="ARBA" id="ARBA00022598"/>
    </source>
</evidence>
<dbReference type="SUPFAM" id="SSF52374">
    <property type="entry name" value="Nucleotidylyl transferase"/>
    <property type="match status" value="1"/>
</dbReference>
<keyword evidence="7 10" id="KW-0030">Aminoacyl-tRNA synthetase</keyword>
<dbReference type="HAMAP" id="MF_02002">
    <property type="entry name" value="Ile_tRNA_synth_type1"/>
    <property type="match status" value="1"/>
</dbReference>
<dbReference type="PANTHER" id="PTHR42765">
    <property type="entry name" value="SOLEUCYL-TRNA SYNTHETASE"/>
    <property type="match status" value="1"/>
</dbReference>
<feature type="domain" description="Aminoacyl-tRNA synthetase class Ia" evidence="11">
    <location>
        <begin position="28"/>
        <end position="628"/>
    </location>
</feature>
<evidence type="ECO:0000256" key="8">
    <source>
        <dbReference type="ARBA" id="ARBA00025217"/>
    </source>
</evidence>
<dbReference type="SUPFAM" id="SSF50677">
    <property type="entry name" value="ValRS/IleRS/LeuRS editing domain"/>
    <property type="match status" value="1"/>
</dbReference>
<dbReference type="Pfam" id="PF00133">
    <property type="entry name" value="tRNA-synt_1"/>
    <property type="match status" value="1"/>
</dbReference>
<comment type="function">
    <text evidence="8 10">Catalyzes the attachment of isoleucine to tRNA(Ile). As IleRS can inadvertently accommodate and process structurally similar amino acids such as valine, to avoid such errors it has two additional distinct tRNA(Ile)-dependent editing activities. One activity is designated as 'pretransfer' editing and involves the hydrolysis of activated Val-AMP. The other activity is designated 'posttransfer' editing and involves deacylation of mischarged Val-tRNA(Ile).</text>
</comment>
<feature type="binding site" evidence="10">
    <location>
        <position position="891"/>
    </location>
    <ligand>
        <name>Zn(2+)</name>
        <dbReference type="ChEBI" id="CHEBI:29105"/>
    </ligand>
</feature>
<dbReference type="InterPro" id="IPR001412">
    <property type="entry name" value="aa-tRNA-synth_I_CS"/>
</dbReference>
<dbReference type="GO" id="GO:0004822">
    <property type="term" value="F:isoleucine-tRNA ligase activity"/>
    <property type="evidence" value="ECO:0007669"/>
    <property type="project" value="UniProtKB-EC"/>
</dbReference>
<dbReference type="Gene3D" id="3.40.50.620">
    <property type="entry name" value="HUPs"/>
    <property type="match status" value="2"/>
</dbReference>
<evidence type="ECO:0000256" key="6">
    <source>
        <dbReference type="ARBA" id="ARBA00022917"/>
    </source>
</evidence>
<organism evidence="14 15">
    <name type="scientific">Ureaplasma zalophigenitalium</name>
    <dbReference type="NCBI Taxonomy" id="907723"/>
    <lineage>
        <taxon>Bacteria</taxon>
        <taxon>Bacillati</taxon>
        <taxon>Mycoplasmatota</taxon>
        <taxon>Mycoplasmoidales</taxon>
        <taxon>Mycoplasmoidaceae</taxon>
        <taxon>Ureaplasma</taxon>
    </lineage>
</organism>
<evidence type="ECO:0000313" key="14">
    <source>
        <dbReference type="EMBL" id="MCV3754120.1"/>
    </source>
</evidence>
<comment type="similarity">
    <text evidence="1 10">Belongs to the class-I aminoacyl-tRNA synthetase family. IleS type 1 subfamily.</text>
</comment>